<keyword evidence="2" id="KW-1185">Reference proteome</keyword>
<gene>
    <name evidence="1" type="ORF">SAMN04515677_10858</name>
</gene>
<proteinExistence type="predicted"/>
<reference evidence="1 2" key="1">
    <citation type="submission" date="2016-10" db="EMBL/GenBank/DDBJ databases">
        <authorList>
            <person name="de Groot N.N."/>
        </authorList>
    </citation>
    <scope>NUCLEOTIDE SEQUENCE [LARGE SCALE GENOMIC DNA]</scope>
    <source>
        <strain evidence="1 2">DSM 797</strain>
    </source>
</reference>
<dbReference type="AlphaFoldDB" id="A0A1G9S2M5"/>
<dbReference type="EMBL" id="FNGW01000008">
    <property type="protein sequence ID" value="SDM29517.1"/>
    <property type="molecule type" value="Genomic_DNA"/>
</dbReference>
<protein>
    <submittedName>
        <fullName evidence="1">Uncharacterized protein</fullName>
    </submittedName>
</protein>
<sequence>MSLKTPINHNFNITCPKCEHSCLYDLRLDELKELSLNKSSSDLENQYEFLSYVVCKNPLCNYDIELKGYIYEYPENTIKSAEITSTK</sequence>
<dbReference type="Proteomes" id="UP000199068">
    <property type="component" value="Unassembled WGS sequence"/>
</dbReference>
<evidence type="ECO:0000313" key="2">
    <source>
        <dbReference type="Proteomes" id="UP000199068"/>
    </source>
</evidence>
<evidence type="ECO:0000313" key="1">
    <source>
        <dbReference type="EMBL" id="SDM29517.1"/>
    </source>
</evidence>
<name>A0A1G9S2M5_9FIRM</name>
<organism evidence="1 2">
    <name type="scientific">Romboutsia lituseburensis DSM 797</name>
    <dbReference type="NCBI Taxonomy" id="1121325"/>
    <lineage>
        <taxon>Bacteria</taxon>
        <taxon>Bacillati</taxon>
        <taxon>Bacillota</taxon>
        <taxon>Clostridia</taxon>
        <taxon>Peptostreptococcales</taxon>
        <taxon>Peptostreptococcaceae</taxon>
        <taxon>Romboutsia</taxon>
    </lineage>
</organism>
<dbReference type="STRING" id="1121325.SAMN04515677_10858"/>
<dbReference type="RefSeq" id="WP_092727177.1">
    <property type="nucleotide sequence ID" value="NZ_FNGW01000008.1"/>
</dbReference>
<accession>A0A1G9S2M5</accession>